<feature type="compositionally biased region" description="Basic and acidic residues" evidence="1">
    <location>
        <begin position="225"/>
        <end position="238"/>
    </location>
</feature>
<reference evidence="2" key="1">
    <citation type="submission" date="2022-10" db="EMBL/GenBank/DDBJ databases">
        <authorList>
            <person name="Chen Y."/>
            <person name="Dougan E. K."/>
            <person name="Chan C."/>
            <person name="Rhodes N."/>
            <person name="Thang M."/>
        </authorList>
    </citation>
    <scope>NUCLEOTIDE SEQUENCE</scope>
</reference>
<dbReference type="EMBL" id="CAMXCT030003835">
    <property type="protein sequence ID" value="CAL4793798.1"/>
    <property type="molecule type" value="Genomic_DNA"/>
</dbReference>
<dbReference type="EMBL" id="CAMXCT020003835">
    <property type="protein sequence ID" value="CAL1159861.1"/>
    <property type="molecule type" value="Genomic_DNA"/>
</dbReference>
<comment type="caution">
    <text evidence="2">The sequence shown here is derived from an EMBL/GenBank/DDBJ whole genome shotgun (WGS) entry which is preliminary data.</text>
</comment>
<evidence type="ECO:0000313" key="2">
    <source>
        <dbReference type="EMBL" id="CAI4006486.1"/>
    </source>
</evidence>
<evidence type="ECO:0000313" key="4">
    <source>
        <dbReference type="Proteomes" id="UP001152797"/>
    </source>
</evidence>
<protein>
    <submittedName>
        <fullName evidence="2">Uncharacterized protein</fullName>
    </submittedName>
</protein>
<keyword evidence="4" id="KW-1185">Reference proteome</keyword>
<dbReference type="EMBL" id="CAMXCT010003835">
    <property type="protein sequence ID" value="CAI4006486.1"/>
    <property type="molecule type" value="Genomic_DNA"/>
</dbReference>
<proteinExistence type="predicted"/>
<accession>A0A9P1D9Z7</accession>
<gene>
    <name evidence="2" type="ORF">C1SCF055_LOCUS32125</name>
</gene>
<name>A0A9P1D9Z7_9DINO</name>
<reference evidence="3 4" key="2">
    <citation type="submission" date="2024-05" db="EMBL/GenBank/DDBJ databases">
        <authorList>
            <person name="Chen Y."/>
            <person name="Shah S."/>
            <person name="Dougan E. K."/>
            <person name="Thang M."/>
            <person name="Chan C."/>
        </authorList>
    </citation>
    <scope>NUCLEOTIDE SEQUENCE [LARGE SCALE GENOMIC DNA]</scope>
</reference>
<dbReference type="Proteomes" id="UP001152797">
    <property type="component" value="Unassembled WGS sequence"/>
</dbReference>
<dbReference type="AlphaFoldDB" id="A0A9P1D9Z7"/>
<evidence type="ECO:0000256" key="1">
    <source>
        <dbReference type="SAM" id="MobiDB-lite"/>
    </source>
</evidence>
<evidence type="ECO:0000313" key="3">
    <source>
        <dbReference type="EMBL" id="CAL4793798.1"/>
    </source>
</evidence>
<sequence length="509" mass="55690">MGFRYQMTFIDEVAEPTAEVIRAKSCPPALSSGMSSPHKFEGEFLKWSFRPTHVLAHRFGCLFLLAGLSGVLPGIRRGLAGAHSNGGILAPATVEAALLPSGDTLTVIQVVLLGLAVTKAAVERKMKFATVLDQGDESEFTTATEEQKQLWLQSVVNQTGSAAEETGEGAGPYADFSAFLPHGGKAHRSQKYRTYIHTAFRADIEKFNRLYAGAWHLREGLDQKGRVQGDTKGCRDSSRSTPPRAAPERGNEIQIESAAEDTDELWPSGVTSPHEVDGEFLTTPAALVTHPPSVVQWRKASEMSRTQPTGGAPSDVSSPHEVEGEFLTTPAVVTHPPSIVEWRKVSKLEERSQQLSILRGACQKGADCGFCHLAHDAWRNSVYAATAVYKSFHEEARVPSFDKQQRDFLKLLPPATFLEMILPYVRKTVEESELPGAGQVLQLVESEIVVRSPGGTTVQRTPRKIRYVLERMSLANLVSLTCSTLPGRFSKLMSIELKNLCETAKILQA</sequence>
<organism evidence="2">
    <name type="scientific">Cladocopium goreaui</name>
    <dbReference type="NCBI Taxonomy" id="2562237"/>
    <lineage>
        <taxon>Eukaryota</taxon>
        <taxon>Sar</taxon>
        <taxon>Alveolata</taxon>
        <taxon>Dinophyceae</taxon>
        <taxon>Suessiales</taxon>
        <taxon>Symbiodiniaceae</taxon>
        <taxon>Cladocopium</taxon>
    </lineage>
</organism>
<feature type="region of interest" description="Disordered" evidence="1">
    <location>
        <begin position="225"/>
        <end position="252"/>
    </location>
</feature>
<feature type="region of interest" description="Disordered" evidence="1">
    <location>
        <begin position="301"/>
        <end position="320"/>
    </location>
</feature>